<accession>A0AAD7WYR4</accession>
<organism evidence="2 3">
    <name type="scientific">Aldrovandia affinis</name>
    <dbReference type="NCBI Taxonomy" id="143900"/>
    <lineage>
        <taxon>Eukaryota</taxon>
        <taxon>Metazoa</taxon>
        <taxon>Chordata</taxon>
        <taxon>Craniata</taxon>
        <taxon>Vertebrata</taxon>
        <taxon>Euteleostomi</taxon>
        <taxon>Actinopterygii</taxon>
        <taxon>Neopterygii</taxon>
        <taxon>Teleostei</taxon>
        <taxon>Notacanthiformes</taxon>
        <taxon>Halosauridae</taxon>
        <taxon>Aldrovandia</taxon>
    </lineage>
</organism>
<dbReference type="Gene3D" id="3.30.420.10">
    <property type="entry name" value="Ribonuclease H-like superfamily/Ribonuclease H"/>
    <property type="match status" value="1"/>
</dbReference>
<dbReference type="InterPro" id="IPR036397">
    <property type="entry name" value="RNaseH_sf"/>
</dbReference>
<reference evidence="2" key="1">
    <citation type="journal article" date="2023" name="Science">
        <title>Genome structures resolve the early diversification of teleost fishes.</title>
        <authorList>
            <person name="Parey E."/>
            <person name="Louis A."/>
            <person name="Montfort J."/>
            <person name="Bouchez O."/>
            <person name="Roques C."/>
            <person name="Iampietro C."/>
            <person name="Lluch J."/>
            <person name="Castinel A."/>
            <person name="Donnadieu C."/>
            <person name="Desvignes T."/>
            <person name="Floi Bucao C."/>
            <person name="Jouanno E."/>
            <person name="Wen M."/>
            <person name="Mejri S."/>
            <person name="Dirks R."/>
            <person name="Jansen H."/>
            <person name="Henkel C."/>
            <person name="Chen W.J."/>
            <person name="Zahm M."/>
            <person name="Cabau C."/>
            <person name="Klopp C."/>
            <person name="Thompson A.W."/>
            <person name="Robinson-Rechavi M."/>
            <person name="Braasch I."/>
            <person name="Lecointre G."/>
            <person name="Bobe J."/>
            <person name="Postlethwait J.H."/>
            <person name="Berthelot C."/>
            <person name="Roest Crollius H."/>
            <person name="Guiguen Y."/>
        </authorList>
    </citation>
    <scope>NUCLEOTIDE SEQUENCE</scope>
    <source>
        <strain evidence="2">NC1722</strain>
    </source>
</reference>
<dbReference type="InterPro" id="IPR012337">
    <property type="entry name" value="RNaseH-like_sf"/>
</dbReference>
<protein>
    <submittedName>
        <fullName evidence="2">Uncharacterized protein</fullName>
    </submittedName>
</protein>
<dbReference type="Proteomes" id="UP001221898">
    <property type="component" value="Unassembled WGS sequence"/>
</dbReference>
<sequence>MERIGVDILGPFPVTDSGNKYAYAVPDQSASTTEGRLVEKILCRFGAPAEIHSDQVNYLRQLQERLRVVHDLTRQAQAESGVRQKQAYDTQCRDQVFAPGDQVWIFCPSRTKGPPKLQGTPRTDTWHSPLPKPQVSRPDPFPPETLSVHLGKAGGEPRSGGAHHHI</sequence>
<evidence type="ECO:0000256" key="1">
    <source>
        <dbReference type="SAM" id="MobiDB-lite"/>
    </source>
</evidence>
<proteinExistence type="predicted"/>
<dbReference type="EMBL" id="JAINUG010000014">
    <property type="protein sequence ID" value="KAJ8414147.1"/>
    <property type="molecule type" value="Genomic_DNA"/>
</dbReference>
<gene>
    <name evidence="2" type="ORF">AAFF_G00067450</name>
</gene>
<name>A0AAD7WYR4_9TELE</name>
<dbReference type="AlphaFoldDB" id="A0AAD7WYR4"/>
<evidence type="ECO:0000313" key="2">
    <source>
        <dbReference type="EMBL" id="KAJ8414147.1"/>
    </source>
</evidence>
<comment type="caution">
    <text evidence="2">The sequence shown here is derived from an EMBL/GenBank/DDBJ whole genome shotgun (WGS) entry which is preliminary data.</text>
</comment>
<dbReference type="GO" id="GO:0003676">
    <property type="term" value="F:nucleic acid binding"/>
    <property type="evidence" value="ECO:0007669"/>
    <property type="project" value="InterPro"/>
</dbReference>
<feature type="region of interest" description="Disordered" evidence="1">
    <location>
        <begin position="108"/>
        <end position="166"/>
    </location>
</feature>
<keyword evidence="3" id="KW-1185">Reference proteome</keyword>
<dbReference type="SUPFAM" id="SSF53098">
    <property type="entry name" value="Ribonuclease H-like"/>
    <property type="match status" value="1"/>
</dbReference>
<evidence type="ECO:0000313" key="3">
    <source>
        <dbReference type="Proteomes" id="UP001221898"/>
    </source>
</evidence>